<accession>A0A4Q0I7J9</accession>
<evidence type="ECO:0000313" key="4">
    <source>
        <dbReference type="EMBL" id="RXE59937.1"/>
    </source>
</evidence>
<comment type="caution">
    <text evidence="4">The sequence shown here is derived from an EMBL/GenBank/DDBJ whole genome shotgun (WGS) entry which is preliminary data.</text>
</comment>
<keyword evidence="5" id="KW-1185">Reference proteome</keyword>
<feature type="region of interest" description="Disordered" evidence="2">
    <location>
        <begin position="263"/>
        <end position="287"/>
    </location>
</feature>
<feature type="region of interest" description="Disordered" evidence="2">
    <location>
        <begin position="171"/>
        <end position="200"/>
    </location>
</feature>
<gene>
    <name evidence="4" type="ORF">EFD62_04075</name>
</gene>
<feature type="coiled-coil region" evidence="1">
    <location>
        <begin position="36"/>
        <end position="80"/>
    </location>
</feature>
<protein>
    <submittedName>
        <fullName evidence="4">Uncharacterized protein</fullName>
    </submittedName>
</protein>
<name>A0A4Q0I7J9_9FIRM</name>
<reference evidence="5" key="1">
    <citation type="submission" date="2018-11" db="EMBL/GenBank/DDBJ databases">
        <title>Genome sequencing of a novel mesophilic and cellulolytic organism within the genus Hungateiclostridium.</title>
        <authorList>
            <person name="Rettenmaier R."/>
            <person name="Liebl W."/>
            <person name="Zverlov V."/>
        </authorList>
    </citation>
    <scope>NUCLEOTIDE SEQUENCE [LARGE SCALE GENOMIC DNA]</scope>
    <source>
        <strain evidence="5">N2K1</strain>
    </source>
</reference>
<dbReference type="OrthoDB" id="2082380at2"/>
<dbReference type="AlphaFoldDB" id="A0A4Q0I7J9"/>
<feature type="compositionally biased region" description="Low complexity" evidence="2">
    <location>
        <begin position="271"/>
        <end position="287"/>
    </location>
</feature>
<keyword evidence="3" id="KW-1133">Transmembrane helix</keyword>
<dbReference type="EMBL" id="RLII01000003">
    <property type="protein sequence ID" value="RXE59937.1"/>
    <property type="molecule type" value="Genomic_DNA"/>
</dbReference>
<proteinExistence type="predicted"/>
<dbReference type="RefSeq" id="WP_069193394.1">
    <property type="nucleotide sequence ID" value="NZ_RLII01000003.1"/>
</dbReference>
<evidence type="ECO:0000256" key="3">
    <source>
        <dbReference type="SAM" id="Phobius"/>
    </source>
</evidence>
<keyword evidence="1" id="KW-0175">Coiled coil</keyword>
<evidence type="ECO:0000313" key="5">
    <source>
        <dbReference type="Proteomes" id="UP000289166"/>
    </source>
</evidence>
<feature type="compositionally biased region" description="Low complexity" evidence="2">
    <location>
        <begin position="176"/>
        <end position="193"/>
    </location>
</feature>
<keyword evidence="3" id="KW-0812">Transmembrane</keyword>
<dbReference type="Proteomes" id="UP000289166">
    <property type="component" value="Unassembled WGS sequence"/>
</dbReference>
<feature type="transmembrane region" description="Helical" evidence="3">
    <location>
        <begin position="9"/>
        <end position="28"/>
    </location>
</feature>
<evidence type="ECO:0000256" key="2">
    <source>
        <dbReference type="SAM" id="MobiDB-lite"/>
    </source>
</evidence>
<organism evidence="4 5">
    <name type="scientific">Acetivibrio mesophilus</name>
    <dbReference type="NCBI Taxonomy" id="2487273"/>
    <lineage>
        <taxon>Bacteria</taxon>
        <taxon>Bacillati</taxon>
        <taxon>Bacillota</taxon>
        <taxon>Clostridia</taxon>
        <taxon>Eubacteriales</taxon>
        <taxon>Oscillospiraceae</taxon>
        <taxon>Acetivibrio</taxon>
    </lineage>
</organism>
<keyword evidence="3" id="KW-0472">Membrane</keyword>
<evidence type="ECO:0000256" key="1">
    <source>
        <dbReference type="SAM" id="Coils"/>
    </source>
</evidence>
<sequence>MGKDKGKVVLLLVLLVVLYGVVYYQFIWTPKFSPKIEDINVKIEAQQKKKQKLDNDLANIETLKRNLQMKTVQNERLEAYLLNDSNVTDGIEYVEKLAKLFKNKLYNVDVNRPVEKKIGTSKEDKNAQTYYQVQIDFDATMTYREIMDLVDYLEGGTRKVKITRFELSPLVERKNNTSNQQPQQTPQNTTEPQTESDEQSTVVKMAFDDNEVLQLGLTVNMYSLNRGNMDKIYDFSRQNFNRYYEGDNVFFENTGIALNSGAGKENVSADGGENSSRGGSTGSSTDTVVSGGAQPFGGDIGIYMQSFLTGGQNFCAYDNETDKMINFKTKITPKVTMTFNGDTVDINVIGNAGNTFDITGRVPKDTVEMHVVLNYNLDPIENKDLGVNLQIINNTDKKINIKMFDKVRRAKITDRNGNSIYSNSSTEKVTIV</sequence>